<reference evidence="1" key="1">
    <citation type="submission" date="2023-06" db="EMBL/GenBank/DDBJ databases">
        <title>Genome-scale phylogeny and comparative genomics of the fungal order Sordariales.</title>
        <authorList>
            <consortium name="Lawrence Berkeley National Laboratory"/>
            <person name="Hensen N."/>
            <person name="Bonometti L."/>
            <person name="Westerberg I."/>
            <person name="Brannstrom I.O."/>
            <person name="Guillou S."/>
            <person name="Cros-Aarteil S."/>
            <person name="Calhoun S."/>
            <person name="Haridas S."/>
            <person name="Kuo A."/>
            <person name="Mondo S."/>
            <person name="Pangilinan J."/>
            <person name="Riley R."/>
            <person name="LaButti K."/>
            <person name="Andreopoulos B."/>
            <person name="Lipzen A."/>
            <person name="Chen C."/>
            <person name="Yanf M."/>
            <person name="Daum C."/>
            <person name="Ng V."/>
            <person name="Clum A."/>
            <person name="Steindorff A."/>
            <person name="Ohm R."/>
            <person name="Martin F."/>
            <person name="Silar P."/>
            <person name="Natvig D."/>
            <person name="Lalanne C."/>
            <person name="Gautier V."/>
            <person name="Ament-velasquez S.L."/>
            <person name="Kruys A."/>
            <person name="Hutchinson M.I."/>
            <person name="Powell A.J."/>
            <person name="Barry K."/>
            <person name="Miller A.N."/>
            <person name="Grigoriev I.V."/>
            <person name="Debuchy R."/>
            <person name="Gladieux P."/>
            <person name="Thoren M.H."/>
            <person name="Johannesson H."/>
        </authorList>
    </citation>
    <scope>NUCLEOTIDE SEQUENCE</scope>
    <source>
        <strain evidence="1">SMH3187-1</strain>
    </source>
</reference>
<proteinExistence type="predicted"/>
<organism evidence="1 2">
    <name type="scientific">Schizothecium vesticola</name>
    <dbReference type="NCBI Taxonomy" id="314040"/>
    <lineage>
        <taxon>Eukaryota</taxon>
        <taxon>Fungi</taxon>
        <taxon>Dikarya</taxon>
        <taxon>Ascomycota</taxon>
        <taxon>Pezizomycotina</taxon>
        <taxon>Sordariomycetes</taxon>
        <taxon>Sordariomycetidae</taxon>
        <taxon>Sordariales</taxon>
        <taxon>Schizotheciaceae</taxon>
        <taxon>Schizothecium</taxon>
    </lineage>
</organism>
<name>A0AA40BR06_9PEZI</name>
<dbReference type="Proteomes" id="UP001172155">
    <property type="component" value="Unassembled WGS sequence"/>
</dbReference>
<accession>A0AA40BR06</accession>
<evidence type="ECO:0000313" key="1">
    <source>
        <dbReference type="EMBL" id="KAK0738804.1"/>
    </source>
</evidence>
<comment type="caution">
    <text evidence="1">The sequence shown here is derived from an EMBL/GenBank/DDBJ whole genome shotgun (WGS) entry which is preliminary data.</text>
</comment>
<dbReference type="EMBL" id="JAUKUD010000007">
    <property type="protein sequence ID" value="KAK0738804.1"/>
    <property type="molecule type" value="Genomic_DNA"/>
</dbReference>
<dbReference type="AlphaFoldDB" id="A0AA40BR06"/>
<sequence>MVVQTRPCQEIIGLACLARGLAPTNKPVPTSTKMPPKQPAPKRLQAQDCAILIDYKLARVIGGKRIGWPSNHRSQFINSRGGDGVSRPFVGVRIFVPRDPNDAATHFSHNDKPMQDHFITLKLWHDSFTYAAVELPKFVRDTLPTITKNEKAAADRVSVIALKLKDGHHAVLDGFGIPTTTASPADSDALFSGGNFDGVKPLLDLAAQREFRIIIPAEDPQKAPRKWLLEDLGFGACKIFDGLEW</sequence>
<keyword evidence="2" id="KW-1185">Reference proteome</keyword>
<evidence type="ECO:0000313" key="2">
    <source>
        <dbReference type="Proteomes" id="UP001172155"/>
    </source>
</evidence>
<protein>
    <submittedName>
        <fullName evidence="1">Uncharacterized protein</fullName>
    </submittedName>
</protein>
<gene>
    <name evidence="1" type="ORF">B0T18DRAFT_252965</name>
</gene>